<dbReference type="Proteomes" id="UP000198634">
    <property type="component" value="Unassembled WGS sequence"/>
</dbReference>
<gene>
    <name evidence="2" type="ORF">SAMN04488092_10344</name>
</gene>
<evidence type="ECO:0008006" key="4">
    <source>
        <dbReference type="Google" id="ProtNLM"/>
    </source>
</evidence>
<dbReference type="EMBL" id="FOEP01000003">
    <property type="protein sequence ID" value="SEP93755.1"/>
    <property type="molecule type" value="Genomic_DNA"/>
</dbReference>
<keyword evidence="3" id="KW-1185">Reference proteome</keyword>
<evidence type="ECO:0000256" key="1">
    <source>
        <dbReference type="SAM" id="Phobius"/>
    </source>
</evidence>
<evidence type="ECO:0000313" key="3">
    <source>
        <dbReference type="Proteomes" id="UP000198634"/>
    </source>
</evidence>
<keyword evidence="1" id="KW-0812">Transmembrane</keyword>
<protein>
    <recommendedName>
        <fullName evidence="4">Holin-X, holin superfamily III</fullName>
    </recommendedName>
</protein>
<feature type="transmembrane region" description="Helical" evidence="1">
    <location>
        <begin position="29"/>
        <end position="54"/>
    </location>
</feature>
<sequence>MSALNSAKLYGHVALLRRQVLLRQMIRRVIAGALAVAAMIVAAGLSTYALYLWIRVPLGDIGACLTIAALYLAVAIILLIFTLRETKSPELDALAEMEAAALETITAEAQGAVQMANAAGQSIENLGSSLSLGIGVLSVLRKLLASRKPT</sequence>
<keyword evidence="1" id="KW-0472">Membrane</keyword>
<name>A0A1H9BXP8_9RHOB</name>
<evidence type="ECO:0000313" key="2">
    <source>
        <dbReference type="EMBL" id="SEP93755.1"/>
    </source>
</evidence>
<organism evidence="2 3">
    <name type="scientific">Thalassovita taeanensis</name>
    <dbReference type="NCBI Taxonomy" id="657014"/>
    <lineage>
        <taxon>Bacteria</taxon>
        <taxon>Pseudomonadati</taxon>
        <taxon>Pseudomonadota</taxon>
        <taxon>Alphaproteobacteria</taxon>
        <taxon>Rhodobacterales</taxon>
        <taxon>Roseobacteraceae</taxon>
        <taxon>Thalassovita</taxon>
    </lineage>
</organism>
<feature type="transmembrane region" description="Helical" evidence="1">
    <location>
        <begin position="60"/>
        <end position="81"/>
    </location>
</feature>
<dbReference type="RefSeq" id="WP_090268774.1">
    <property type="nucleotide sequence ID" value="NZ_FOEP01000003.1"/>
</dbReference>
<dbReference type="AlphaFoldDB" id="A0A1H9BXP8"/>
<reference evidence="2 3" key="1">
    <citation type="submission" date="2016-10" db="EMBL/GenBank/DDBJ databases">
        <authorList>
            <person name="de Groot N.N."/>
        </authorList>
    </citation>
    <scope>NUCLEOTIDE SEQUENCE [LARGE SCALE GENOMIC DNA]</scope>
    <source>
        <strain evidence="2 3">DSM 22007</strain>
    </source>
</reference>
<proteinExistence type="predicted"/>
<accession>A0A1H9BXP8</accession>
<keyword evidence="1" id="KW-1133">Transmembrane helix</keyword>